<organism evidence="1 2">
    <name type="scientific">Polyporus arcularius HHB13444</name>
    <dbReference type="NCBI Taxonomy" id="1314778"/>
    <lineage>
        <taxon>Eukaryota</taxon>
        <taxon>Fungi</taxon>
        <taxon>Dikarya</taxon>
        <taxon>Basidiomycota</taxon>
        <taxon>Agaricomycotina</taxon>
        <taxon>Agaricomycetes</taxon>
        <taxon>Polyporales</taxon>
        <taxon>Polyporaceae</taxon>
        <taxon>Polyporus</taxon>
    </lineage>
</organism>
<dbReference type="EMBL" id="ML211345">
    <property type="protein sequence ID" value="TFK84045.1"/>
    <property type="molecule type" value="Genomic_DNA"/>
</dbReference>
<reference evidence="1 2" key="1">
    <citation type="journal article" date="2019" name="Nat. Ecol. Evol.">
        <title>Megaphylogeny resolves global patterns of mushroom evolution.</title>
        <authorList>
            <person name="Varga T."/>
            <person name="Krizsan K."/>
            <person name="Foldi C."/>
            <person name="Dima B."/>
            <person name="Sanchez-Garcia M."/>
            <person name="Sanchez-Ramirez S."/>
            <person name="Szollosi G.J."/>
            <person name="Szarkandi J.G."/>
            <person name="Papp V."/>
            <person name="Albert L."/>
            <person name="Andreopoulos W."/>
            <person name="Angelini C."/>
            <person name="Antonin V."/>
            <person name="Barry K.W."/>
            <person name="Bougher N.L."/>
            <person name="Buchanan P."/>
            <person name="Buyck B."/>
            <person name="Bense V."/>
            <person name="Catcheside P."/>
            <person name="Chovatia M."/>
            <person name="Cooper J."/>
            <person name="Damon W."/>
            <person name="Desjardin D."/>
            <person name="Finy P."/>
            <person name="Geml J."/>
            <person name="Haridas S."/>
            <person name="Hughes K."/>
            <person name="Justo A."/>
            <person name="Karasinski D."/>
            <person name="Kautmanova I."/>
            <person name="Kiss B."/>
            <person name="Kocsube S."/>
            <person name="Kotiranta H."/>
            <person name="LaButti K.M."/>
            <person name="Lechner B.E."/>
            <person name="Liimatainen K."/>
            <person name="Lipzen A."/>
            <person name="Lukacs Z."/>
            <person name="Mihaltcheva S."/>
            <person name="Morgado L.N."/>
            <person name="Niskanen T."/>
            <person name="Noordeloos M.E."/>
            <person name="Ohm R.A."/>
            <person name="Ortiz-Santana B."/>
            <person name="Ovrebo C."/>
            <person name="Racz N."/>
            <person name="Riley R."/>
            <person name="Savchenko A."/>
            <person name="Shiryaev A."/>
            <person name="Soop K."/>
            <person name="Spirin V."/>
            <person name="Szebenyi C."/>
            <person name="Tomsovsky M."/>
            <person name="Tulloss R.E."/>
            <person name="Uehling J."/>
            <person name="Grigoriev I.V."/>
            <person name="Vagvolgyi C."/>
            <person name="Papp T."/>
            <person name="Martin F.M."/>
            <person name="Miettinen O."/>
            <person name="Hibbett D.S."/>
            <person name="Nagy L.G."/>
        </authorList>
    </citation>
    <scope>NUCLEOTIDE SEQUENCE [LARGE SCALE GENOMIC DNA]</scope>
    <source>
        <strain evidence="1 2">HHB13444</strain>
    </source>
</reference>
<proteinExistence type="predicted"/>
<name>A0A5C3P316_9APHY</name>
<gene>
    <name evidence="1" type="ORF">K466DRAFT_238194</name>
</gene>
<dbReference type="InParanoid" id="A0A5C3P316"/>
<protein>
    <submittedName>
        <fullName evidence="1">Uncharacterized protein</fullName>
    </submittedName>
</protein>
<evidence type="ECO:0000313" key="1">
    <source>
        <dbReference type="EMBL" id="TFK84045.1"/>
    </source>
</evidence>
<accession>A0A5C3P316</accession>
<dbReference type="Proteomes" id="UP000308197">
    <property type="component" value="Unassembled WGS sequence"/>
</dbReference>
<evidence type="ECO:0000313" key="2">
    <source>
        <dbReference type="Proteomes" id="UP000308197"/>
    </source>
</evidence>
<sequence>MRIFFPSLMFSSRCWIASRHASLARARASSIFKCWYQTTGSILTADLEARTERREGKYPCPCRCSCHREIVCPSWRSRRIHRTSPHASWRWRGGASPRPACRATRTSVLAEWSESVGSLRYPRIVTTTLSEATSGLFLRAAREYKQRAGGIAQ</sequence>
<dbReference type="AlphaFoldDB" id="A0A5C3P316"/>
<keyword evidence="2" id="KW-1185">Reference proteome</keyword>